<gene>
    <name evidence="1" type="ORF">Sylvanvirus1_35</name>
</gene>
<name>A0A3G5AKK1_9VIRU</name>
<sequence length="153" mass="17662">MESTESSVERNSFEGIFKPLRPFCDVAHFQSTRVTRVRADIQTVIEESIREIESTCEIDYIYPRLEEDIPMLHVSIVSAMRAELKSDSNDSNDTKLVSVLKDKIITIINAFQKNKIAESSFDLTLVRVSKVSDYMIPFLFLRWATDEEEDEAF</sequence>
<proteinExistence type="predicted"/>
<accession>A0A3G5AKK1</accession>
<evidence type="ECO:0000313" key="1">
    <source>
        <dbReference type="EMBL" id="AYV86439.1"/>
    </source>
</evidence>
<dbReference type="EMBL" id="MK072507">
    <property type="protein sequence ID" value="AYV86439.1"/>
    <property type="molecule type" value="Genomic_DNA"/>
</dbReference>
<organism evidence="1">
    <name type="scientific">Sylvanvirus sp</name>
    <dbReference type="NCBI Taxonomy" id="2487774"/>
    <lineage>
        <taxon>Viruses</taxon>
    </lineage>
</organism>
<protein>
    <submittedName>
        <fullName evidence="1">Uncharacterized protein</fullName>
    </submittedName>
</protein>
<reference evidence="1" key="1">
    <citation type="submission" date="2018-10" db="EMBL/GenBank/DDBJ databases">
        <title>Hidden diversity of soil giant viruses.</title>
        <authorList>
            <person name="Schulz F."/>
            <person name="Alteio L."/>
            <person name="Goudeau D."/>
            <person name="Ryan E.M."/>
            <person name="Malmstrom R.R."/>
            <person name="Blanchard J."/>
            <person name="Woyke T."/>
        </authorList>
    </citation>
    <scope>NUCLEOTIDE SEQUENCE</scope>
    <source>
        <strain evidence="1">SYV1</strain>
    </source>
</reference>